<keyword evidence="2" id="KW-1185">Reference proteome</keyword>
<proteinExistence type="predicted"/>
<name>A0A2P7Q219_9FIRM</name>
<comment type="caution">
    <text evidence="1">The sequence shown here is derived from an EMBL/GenBank/DDBJ whole genome shotgun (WGS) entry which is preliminary data.</text>
</comment>
<evidence type="ECO:0000313" key="2">
    <source>
        <dbReference type="Proteomes" id="UP000241434"/>
    </source>
</evidence>
<dbReference type="NCBIfam" id="NF038093">
    <property type="entry name" value="GrdX"/>
    <property type="match status" value="1"/>
</dbReference>
<protein>
    <submittedName>
        <fullName evidence="1">Uncharacterized protein</fullName>
    </submittedName>
</protein>
<dbReference type="Proteomes" id="UP000241434">
    <property type="component" value="Unassembled WGS sequence"/>
</dbReference>
<dbReference type="EMBL" id="JYGE01000003">
    <property type="protein sequence ID" value="PSJ32005.1"/>
    <property type="molecule type" value="Genomic_DNA"/>
</dbReference>
<gene>
    <name evidence="1" type="ORF">UF10_04850</name>
</gene>
<evidence type="ECO:0000313" key="1">
    <source>
        <dbReference type="EMBL" id="PSJ32005.1"/>
    </source>
</evidence>
<organism evidence="1 2">
    <name type="scientific">Peptostreptococcus russellii</name>
    <dbReference type="NCBI Taxonomy" id="215200"/>
    <lineage>
        <taxon>Bacteria</taxon>
        <taxon>Bacillati</taxon>
        <taxon>Bacillota</taxon>
        <taxon>Clostridia</taxon>
        <taxon>Peptostreptococcales</taxon>
        <taxon>Peptostreptococcaceae</taxon>
        <taxon>Peptostreptococcus</taxon>
    </lineage>
</organism>
<dbReference type="AlphaFoldDB" id="A0A2P7Q219"/>
<dbReference type="InterPro" id="IPR047735">
    <property type="entry name" value="GrdX-like"/>
</dbReference>
<reference evidence="1" key="1">
    <citation type="thesis" date="2015" institute="Rutgers" country="The State University of New Jersey, 14 College Farm Rd., New Brunswick, NJ, USA">
        <title>Ammonia toxicity in bacteria and its implications for treatment of and resource recovery from highly nitrogenous organic wastes.</title>
        <authorList>
            <person name="Luther A.K."/>
        </authorList>
    </citation>
    <scope>NUCLEOTIDE SEQUENCE</scope>
    <source>
        <strain evidence="1">RT-10B</strain>
    </source>
</reference>
<sequence>MVISNNQKVLEKFENAIKVDGEFIDVLNTTREFIENGHKIISYPLAASIRMIYSPVRSILISPKLESIDELSIEIIEKGIEKYRITMGQREVDRKNIKDYQLVDYDLIVSAIQEKAFIKNII</sequence>
<accession>A0A2P7Q219</accession>